<comment type="caution">
    <text evidence="5">The sequence shown here is derived from an EMBL/GenBank/DDBJ whole genome shotgun (WGS) entry which is preliminary data.</text>
</comment>
<feature type="compositionally biased region" description="Basic and acidic residues" evidence="3">
    <location>
        <begin position="158"/>
        <end position="174"/>
    </location>
</feature>
<feature type="compositionally biased region" description="Basic and acidic residues" evidence="3">
    <location>
        <begin position="43"/>
        <end position="64"/>
    </location>
</feature>
<evidence type="ECO:0000256" key="1">
    <source>
        <dbReference type="ARBA" id="ARBA00022884"/>
    </source>
</evidence>
<gene>
    <name evidence="5" type="primary">Rbm34</name>
    <name evidence="5" type="ORF">CEXT_103921</name>
</gene>
<keyword evidence="6" id="KW-1185">Reference proteome</keyword>
<evidence type="ECO:0000256" key="3">
    <source>
        <dbReference type="SAM" id="MobiDB-lite"/>
    </source>
</evidence>
<dbReference type="SUPFAM" id="SSF54928">
    <property type="entry name" value="RNA-binding domain, RBD"/>
    <property type="match status" value="2"/>
</dbReference>
<feature type="region of interest" description="Disordered" evidence="3">
    <location>
        <begin position="38"/>
        <end position="214"/>
    </location>
</feature>
<dbReference type="EMBL" id="BPLR01005973">
    <property type="protein sequence ID" value="GIY06558.1"/>
    <property type="molecule type" value="Genomic_DNA"/>
</dbReference>
<feature type="compositionally biased region" description="Basic residues" evidence="3">
    <location>
        <begin position="184"/>
        <end position="195"/>
    </location>
</feature>
<dbReference type="InterPro" id="IPR034221">
    <property type="entry name" value="RBM34_RRM2"/>
</dbReference>
<dbReference type="CDD" id="cd12395">
    <property type="entry name" value="RRM2_RBM34"/>
    <property type="match status" value="1"/>
</dbReference>
<dbReference type="SMART" id="SM00360">
    <property type="entry name" value="RRM"/>
    <property type="match status" value="2"/>
</dbReference>
<dbReference type="Proteomes" id="UP001054945">
    <property type="component" value="Unassembled WGS sequence"/>
</dbReference>
<dbReference type="GO" id="GO:0005634">
    <property type="term" value="C:nucleus"/>
    <property type="evidence" value="ECO:0007669"/>
    <property type="project" value="TreeGrafter"/>
</dbReference>
<accession>A0AAV4QGX1</accession>
<evidence type="ECO:0000313" key="6">
    <source>
        <dbReference type="Proteomes" id="UP001054945"/>
    </source>
</evidence>
<evidence type="ECO:0000259" key="4">
    <source>
        <dbReference type="PROSITE" id="PS50102"/>
    </source>
</evidence>
<dbReference type="Gene3D" id="3.30.70.330">
    <property type="match status" value="2"/>
</dbReference>
<dbReference type="PANTHER" id="PTHR48024:SF56">
    <property type="entry name" value="HETEROGENEOUS NUCLEAR RIBONUCLEOPROTEIN A0"/>
    <property type="match status" value="1"/>
</dbReference>
<feature type="compositionally biased region" description="Basic and acidic residues" evidence="3">
    <location>
        <begin position="123"/>
        <end position="136"/>
    </location>
</feature>
<feature type="domain" description="RRM" evidence="4">
    <location>
        <begin position="375"/>
        <end position="452"/>
    </location>
</feature>
<evidence type="ECO:0000313" key="5">
    <source>
        <dbReference type="EMBL" id="GIY06558.1"/>
    </source>
</evidence>
<dbReference type="GO" id="GO:0003723">
    <property type="term" value="F:RNA binding"/>
    <property type="evidence" value="ECO:0007669"/>
    <property type="project" value="UniProtKB-UniRule"/>
</dbReference>
<evidence type="ECO:0000256" key="2">
    <source>
        <dbReference type="PROSITE-ProRule" id="PRU00176"/>
    </source>
</evidence>
<reference evidence="5 6" key="1">
    <citation type="submission" date="2021-06" db="EMBL/GenBank/DDBJ databases">
        <title>Caerostris extrusa draft genome.</title>
        <authorList>
            <person name="Kono N."/>
            <person name="Arakawa K."/>
        </authorList>
    </citation>
    <scope>NUCLEOTIDE SEQUENCE [LARGE SCALE GENOMIC DNA]</scope>
</reference>
<dbReference type="InterPro" id="IPR050886">
    <property type="entry name" value="RNA-binding_reg"/>
</dbReference>
<organism evidence="5 6">
    <name type="scientific">Caerostris extrusa</name>
    <name type="common">Bark spider</name>
    <name type="synonym">Caerostris bankana</name>
    <dbReference type="NCBI Taxonomy" id="172846"/>
    <lineage>
        <taxon>Eukaryota</taxon>
        <taxon>Metazoa</taxon>
        <taxon>Ecdysozoa</taxon>
        <taxon>Arthropoda</taxon>
        <taxon>Chelicerata</taxon>
        <taxon>Arachnida</taxon>
        <taxon>Araneae</taxon>
        <taxon>Araneomorphae</taxon>
        <taxon>Entelegynae</taxon>
        <taxon>Araneoidea</taxon>
        <taxon>Araneidae</taxon>
        <taxon>Caerostris</taxon>
    </lineage>
</organism>
<dbReference type="PROSITE" id="PS50102">
    <property type="entry name" value="RRM"/>
    <property type="match status" value="2"/>
</dbReference>
<sequence length="507" mass="57776">MPKYKVGDVAALFSKPSVPQTNTGKKLQSLFDKIHNKSKPSKVKVEEKELSNVGEKMSKVENKNGHPKKVKKSKTEPVDDETYFPRNKKKSKNFNLIQEKSSVFPKMHFDENEDDDFSLSKEQPVKKIKNADKSEIEISENSSFETKKSLKKKKKLHQALEKDDLTKSVVEKKANIKQSPKKMSPIKKKKEKKIKMVQQDSSDSEVENENLVDEGKVEPRKSKILFQTSSKSTSIKNNSNSADSLEKEIKISKEKEPHTKPEENKERLSRTIFIGNLPMDFSQNALKQLFSPFGAIETCRLRGGIPVKESIPKKVACIKNKFHTGQKHRIGFVVFKEEKDAANAETMNGTLISDHHIVVNRASAAGNKKQYDEKRSIFIGNLPFDVDDDAVWSAFAECGEIEAVRIIRDRDSGVGKGFGYVLFKSMQSKHDALALENVRVSDRIIRIKQVQSSTKKTINNKQNALKRKVYKQRNKEGNRKSLKKLMKRAKICYEKKKIAKAFKNFSL</sequence>
<protein>
    <submittedName>
        <fullName evidence="5">RNA-binding protein 34</fullName>
    </submittedName>
</protein>
<proteinExistence type="predicted"/>
<dbReference type="InterPro" id="IPR035979">
    <property type="entry name" value="RBD_domain_sf"/>
</dbReference>
<dbReference type="Pfam" id="PF00076">
    <property type="entry name" value="RRM_1"/>
    <property type="match status" value="2"/>
</dbReference>
<dbReference type="AlphaFoldDB" id="A0AAV4QGX1"/>
<dbReference type="InterPro" id="IPR000504">
    <property type="entry name" value="RRM_dom"/>
</dbReference>
<keyword evidence="1 2" id="KW-0694">RNA-binding</keyword>
<feature type="compositionally biased region" description="Acidic residues" evidence="3">
    <location>
        <begin position="202"/>
        <end position="212"/>
    </location>
</feature>
<dbReference type="InterPro" id="IPR012677">
    <property type="entry name" value="Nucleotide-bd_a/b_plait_sf"/>
</dbReference>
<name>A0AAV4QGX1_CAEEX</name>
<feature type="domain" description="RRM" evidence="4">
    <location>
        <begin position="270"/>
        <end position="364"/>
    </location>
</feature>
<dbReference type="PANTHER" id="PTHR48024">
    <property type="entry name" value="GEO13361P1-RELATED"/>
    <property type="match status" value="1"/>
</dbReference>